<dbReference type="InterPro" id="IPR013561">
    <property type="entry name" value="FilR1_middle_dom"/>
</dbReference>
<evidence type="ECO:0000259" key="1">
    <source>
        <dbReference type="Pfam" id="PF08350"/>
    </source>
</evidence>
<dbReference type="InterPro" id="IPR036390">
    <property type="entry name" value="WH_DNA-bd_sf"/>
</dbReference>
<dbReference type="InterPro" id="IPR036388">
    <property type="entry name" value="WH-like_DNA-bd_sf"/>
</dbReference>
<feature type="domain" description="HVO-A0261-like N-terminal" evidence="2">
    <location>
        <begin position="6"/>
        <end position="90"/>
    </location>
</feature>
<sequence length="266" mass="29628">MESALEEIEFLALSANRVDVLRLLAERGHTRTELASETGASQATLGRILSDFQERSWIRRMDSEYTATATGELVATGFTDLQAIIETERRLRDVVDFLPAESMTFDLKRLANATITTPSQTRPNAPLSRLLELLEDADEVQTVSHAFNEQTITVVQEQTATDSQLFNGVFSRRAIKALAADTELRGRLEALLGTDNASVRVLDGDVPLAVMILDDVVYLLLRDEYGVLRASIDTDDEVIRSWAQDAVDDYWADATPLDLEDDEFSE</sequence>
<feature type="domain" description="Methanogenesis regulatory protein FilR1 middle" evidence="1">
    <location>
        <begin position="123"/>
        <end position="253"/>
    </location>
</feature>
<protein>
    <submittedName>
        <fullName evidence="3">ArsR family transcriptional regulator</fullName>
    </submittedName>
</protein>
<evidence type="ECO:0000313" key="4">
    <source>
        <dbReference type="Proteomes" id="UP000296822"/>
    </source>
</evidence>
<dbReference type="SUPFAM" id="SSF46785">
    <property type="entry name" value="Winged helix' DNA-binding domain"/>
    <property type="match status" value="1"/>
</dbReference>
<evidence type="ECO:0000313" key="3">
    <source>
        <dbReference type="EMBL" id="QCC54587.1"/>
    </source>
</evidence>
<evidence type="ECO:0000259" key="2">
    <source>
        <dbReference type="Pfam" id="PF25213"/>
    </source>
</evidence>
<dbReference type="Proteomes" id="UP000296822">
    <property type="component" value="Chromosome"/>
</dbReference>
<dbReference type="Pfam" id="PF25213">
    <property type="entry name" value="HVO_A0261_N"/>
    <property type="match status" value="1"/>
</dbReference>
<dbReference type="Gene3D" id="1.10.10.10">
    <property type="entry name" value="Winged helix-like DNA-binding domain superfamily/Winged helix DNA-binding domain"/>
    <property type="match status" value="1"/>
</dbReference>
<dbReference type="InterPro" id="IPR057527">
    <property type="entry name" value="HVO_A0261-like_N"/>
</dbReference>
<dbReference type="RefSeq" id="WP_006064974.1">
    <property type="nucleotide sequence ID" value="NZ_CP031305.1"/>
</dbReference>
<dbReference type="EMBL" id="CP031305">
    <property type="protein sequence ID" value="QCC54587.1"/>
    <property type="molecule type" value="Genomic_DNA"/>
</dbReference>
<name>A0A4D6HPM6_9EURY</name>
<reference evidence="3 4" key="1">
    <citation type="journal article" date="2019" name="Nat. Commun.">
        <title>A new type of DNA phosphorothioation-based antiviral system in archaea.</title>
        <authorList>
            <person name="Xiong L."/>
            <person name="Liu S."/>
            <person name="Chen S."/>
            <person name="Xiao Y."/>
            <person name="Zhu B."/>
            <person name="Gao Y."/>
            <person name="Zhang Y."/>
            <person name="Chen B."/>
            <person name="Luo J."/>
            <person name="Deng Z."/>
            <person name="Chen X."/>
            <person name="Wang L."/>
            <person name="Chen S."/>
        </authorList>
    </citation>
    <scope>NUCLEOTIDE SEQUENCE [LARGE SCALE GENOMIC DNA]</scope>
    <source>
        <strain evidence="3 4">JCM 10635</strain>
    </source>
</reference>
<dbReference type="KEGG" id="nbg:DV706_08970"/>
<proteinExistence type="predicted"/>
<dbReference type="AlphaFoldDB" id="A0A4D6HPM6"/>
<accession>A0A4D6HPM6</accession>
<dbReference type="GeneID" id="39851383"/>
<dbReference type="Pfam" id="PF08350">
    <property type="entry name" value="FilR1_middle"/>
    <property type="match status" value="1"/>
</dbReference>
<gene>
    <name evidence="3" type="ORF">DV706_08970</name>
</gene>
<organism evidence="3 4">
    <name type="scientific">Natronorubrum bangense</name>
    <dbReference type="NCBI Taxonomy" id="61858"/>
    <lineage>
        <taxon>Archaea</taxon>
        <taxon>Methanobacteriati</taxon>
        <taxon>Methanobacteriota</taxon>
        <taxon>Stenosarchaea group</taxon>
        <taxon>Halobacteria</taxon>
        <taxon>Halobacteriales</taxon>
        <taxon>Natrialbaceae</taxon>
        <taxon>Natronorubrum</taxon>
    </lineage>
</organism>